<dbReference type="Gene3D" id="3.30.160.100">
    <property type="entry name" value="Ribosome hibernation promotion factor-like"/>
    <property type="match status" value="1"/>
</dbReference>
<dbReference type="EMBL" id="JACYTO010000001">
    <property type="protein sequence ID" value="MBD8501396.1"/>
    <property type="molecule type" value="Genomic_DNA"/>
</dbReference>
<sequence>MRIDLRCDGVEPSPGLKDYVAKRMRFAIGRFRDHIQWARVKLADVNGPRGGTDKRCVVQLRLRNLPDVIFTITEIEVRTAVDRAADRVARVLASRLDRQRHGMRVQPAALAGA</sequence>
<dbReference type="InterPro" id="IPR036567">
    <property type="entry name" value="RHF-like"/>
</dbReference>
<proteinExistence type="predicted"/>
<dbReference type="RefSeq" id="WP_187716256.1">
    <property type="nucleotide sequence ID" value="NZ_JACTAH010000001.1"/>
</dbReference>
<accession>A0ABR9B8A8</accession>
<gene>
    <name evidence="1" type="ORF">IFO67_00680</name>
</gene>
<name>A0ABR9B8A8_9RHOO</name>
<protein>
    <submittedName>
        <fullName evidence="1">HPF/RaiA family ribosome-associated protein</fullName>
    </submittedName>
</protein>
<dbReference type="InterPro" id="IPR003489">
    <property type="entry name" value="RHF/RaiA"/>
</dbReference>
<keyword evidence="2" id="KW-1185">Reference proteome</keyword>
<dbReference type="SUPFAM" id="SSF69754">
    <property type="entry name" value="Ribosome binding protein Y (YfiA homologue)"/>
    <property type="match status" value="1"/>
</dbReference>
<dbReference type="Pfam" id="PF02482">
    <property type="entry name" value="Ribosomal_S30AE"/>
    <property type="match status" value="1"/>
</dbReference>
<evidence type="ECO:0000313" key="2">
    <source>
        <dbReference type="Proteomes" id="UP000603602"/>
    </source>
</evidence>
<organism evidence="1 2">
    <name type="scientific">Thauera sedimentorum</name>
    <dbReference type="NCBI Taxonomy" id="2767595"/>
    <lineage>
        <taxon>Bacteria</taxon>
        <taxon>Pseudomonadati</taxon>
        <taxon>Pseudomonadota</taxon>
        <taxon>Betaproteobacteria</taxon>
        <taxon>Rhodocyclales</taxon>
        <taxon>Zoogloeaceae</taxon>
        <taxon>Thauera</taxon>
    </lineage>
</organism>
<reference evidence="2" key="1">
    <citation type="submission" date="2023-07" db="EMBL/GenBank/DDBJ databases">
        <title>Thauera sp. CAU 1555 isolated from sand of Yaerae Beach.</title>
        <authorList>
            <person name="Kim W."/>
        </authorList>
    </citation>
    <scope>NUCLEOTIDE SEQUENCE [LARGE SCALE GENOMIC DNA]</scope>
    <source>
        <strain evidence="2">CAU 1555</strain>
    </source>
</reference>
<evidence type="ECO:0000313" key="1">
    <source>
        <dbReference type="EMBL" id="MBD8501396.1"/>
    </source>
</evidence>
<dbReference type="Proteomes" id="UP000603602">
    <property type="component" value="Unassembled WGS sequence"/>
</dbReference>
<comment type="caution">
    <text evidence="1">The sequence shown here is derived from an EMBL/GenBank/DDBJ whole genome shotgun (WGS) entry which is preliminary data.</text>
</comment>